<dbReference type="EMBL" id="MFIF01000003">
    <property type="protein sequence ID" value="OGF87609.1"/>
    <property type="molecule type" value="Genomic_DNA"/>
</dbReference>
<dbReference type="Proteomes" id="UP000177346">
    <property type="component" value="Unassembled WGS sequence"/>
</dbReference>
<evidence type="ECO:0000313" key="1">
    <source>
        <dbReference type="EMBL" id="OGF87609.1"/>
    </source>
</evidence>
<accession>A0A1F5XIA5</accession>
<reference evidence="1 2" key="1">
    <citation type="journal article" date="2016" name="Nat. Commun.">
        <title>Thousands of microbial genomes shed light on interconnected biogeochemical processes in an aquifer system.</title>
        <authorList>
            <person name="Anantharaman K."/>
            <person name="Brown C.T."/>
            <person name="Hug L.A."/>
            <person name="Sharon I."/>
            <person name="Castelle C.J."/>
            <person name="Probst A.J."/>
            <person name="Thomas B.C."/>
            <person name="Singh A."/>
            <person name="Wilkins M.J."/>
            <person name="Karaoz U."/>
            <person name="Brodie E.L."/>
            <person name="Williams K.H."/>
            <person name="Hubbard S.S."/>
            <person name="Banfield J.F."/>
        </authorList>
    </citation>
    <scope>NUCLEOTIDE SEQUENCE [LARGE SCALE GENOMIC DNA]</scope>
</reference>
<organism evidence="1 2">
    <name type="scientific">Candidatus Giovannonibacteria bacterium RIFCSPLOWO2_01_FULL_46_32</name>
    <dbReference type="NCBI Taxonomy" id="1798353"/>
    <lineage>
        <taxon>Bacteria</taxon>
        <taxon>Candidatus Giovannoniibacteriota</taxon>
    </lineage>
</organism>
<proteinExistence type="predicted"/>
<sequence>MEEKHGTQIISGDIINLVIARLETIPPNVEMSVGNEGSFSIGELIERVKKQDDIGKKMIEMQLAYLRSLGKLPTQDLQNAPADN</sequence>
<evidence type="ECO:0000313" key="2">
    <source>
        <dbReference type="Proteomes" id="UP000177346"/>
    </source>
</evidence>
<gene>
    <name evidence="1" type="ORF">A3B19_02325</name>
</gene>
<name>A0A1F5XIA5_9BACT</name>
<dbReference type="AlphaFoldDB" id="A0A1F5XIA5"/>
<protein>
    <submittedName>
        <fullName evidence="1">Uncharacterized protein</fullName>
    </submittedName>
</protein>
<comment type="caution">
    <text evidence="1">The sequence shown here is derived from an EMBL/GenBank/DDBJ whole genome shotgun (WGS) entry which is preliminary data.</text>
</comment>